<proteinExistence type="predicted"/>
<evidence type="ECO:0000313" key="2">
    <source>
        <dbReference type="Proteomes" id="UP000468443"/>
    </source>
</evidence>
<sequence>MQTQQTEIKKEQTTIKLVEGTYTPAEAADILFSLIGDKIKFHNLQILSLQERFGIDSVHSEHRIKELKEAKTQVKDLILQARDAGYTLQIEGDIKIKFLHQERS</sequence>
<protein>
    <submittedName>
        <fullName evidence="1">Uncharacterized protein</fullName>
    </submittedName>
</protein>
<gene>
    <name evidence="1" type="ORF">GWK09_07040</name>
</gene>
<dbReference type="AlphaFoldDB" id="A0A6P0UJ85"/>
<dbReference type="Proteomes" id="UP000468443">
    <property type="component" value="Unassembled WGS sequence"/>
</dbReference>
<dbReference type="EMBL" id="JAABOP010000001">
    <property type="protein sequence ID" value="NER10266.1"/>
    <property type="molecule type" value="Genomic_DNA"/>
</dbReference>
<name>A0A6P0UJ85_9FLAO</name>
<keyword evidence="2" id="KW-1185">Reference proteome</keyword>
<organism evidence="1 2">
    <name type="scientific">Muriicola jejuensis</name>
    <dbReference type="NCBI Taxonomy" id="504488"/>
    <lineage>
        <taxon>Bacteria</taxon>
        <taxon>Pseudomonadati</taxon>
        <taxon>Bacteroidota</taxon>
        <taxon>Flavobacteriia</taxon>
        <taxon>Flavobacteriales</taxon>
        <taxon>Flavobacteriaceae</taxon>
        <taxon>Muriicola</taxon>
    </lineage>
</organism>
<accession>A0A6P0UJ85</accession>
<comment type="caution">
    <text evidence="1">The sequence shown here is derived from an EMBL/GenBank/DDBJ whole genome shotgun (WGS) entry which is preliminary data.</text>
</comment>
<dbReference type="RefSeq" id="WP_163692278.1">
    <property type="nucleotide sequence ID" value="NZ_FXTW01000001.1"/>
</dbReference>
<reference evidence="1 2" key="1">
    <citation type="submission" date="2020-01" db="EMBL/GenBank/DDBJ databases">
        <title>Muriicola jejuensis KCTC 22299.</title>
        <authorList>
            <person name="Wang G."/>
        </authorList>
    </citation>
    <scope>NUCLEOTIDE SEQUENCE [LARGE SCALE GENOMIC DNA]</scope>
    <source>
        <strain evidence="1 2">KCTC 22299</strain>
    </source>
</reference>
<evidence type="ECO:0000313" key="1">
    <source>
        <dbReference type="EMBL" id="NER10266.1"/>
    </source>
</evidence>